<feature type="region of interest" description="Disordered" evidence="1">
    <location>
        <begin position="1"/>
        <end position="33"/>
    </location>
</feature>
<reference evidence="2" key="1">
    <citation type="submission" date="2021-01" db="EMBL/GenBank/DDBJ databases">
        <authorList>
            <person name="Kaushik A."/>
        </authorList>
    </citation>
    <scope>NUCLEOTIDE SEQUENCE</scope>
    <source>
        <strain evidence="2">AG2-2IIIB</strain>
    </source>
</reference>
<sequence length="322" mass="34875">MGREQLEVRSGANPRATLQVTGRTMPPSSNIPRVEPSIISRVALQVELPTAPKLATPAKSLAMRSILPQVKTPDVSQVKRSSELWSIEPWPLASPRVDSQATLQTGSVPILQVQASSSAPLQPTTSSVSEIGSQATSIVDSLSRSESFKTSRSPSATTSESGAQSPTLSSISRATSPTVIQDQTLMSELGSSVGSDQDVRTKSLSLKRKREPSDLGQRSRAPKKPTLFKYWCQGCGLSFSQGGNAIEHKANPKSSIECRESELVFATNHPLPTKISADPEQNTGASRVTGRSQRNRAPFEDRDLQRAMRNEDVLRWCNSIKQ</sequence>
<dbReference type="Proteomes" id="UP000663843">
    <property type="component" value="Unassembled WGS sequence"/>
</dbReference>
<feature type="region of interest" description="Disordered" evidence="1">
    <location>
        <begin position="271"/>
        <end position="300"/>
    </location>
</feature>
<gene>
    <name evidence="2" type="ORF">RDB_LOCUS159522</name>
</gene>
<name>A0A8H3HIG2_9AGAM</name>
<accession>A0A8H3HIG2</accession>
<organism evidence="2 3">
    <name type="scientific">Rhizoctonia solani</name>
    <dbReference type="NCBI Taxonomy" id="456999"/>
    <lineage>
        <taxon>Eukaryota</taxon>
        <taxon>Fungi</taxon>
        <taxon>Dikarya</taxon>
        <taxon>Basidiomycota</taxon>
        <taxon>Agaricomycotina</taxon>
        <taxon>Agaricomycetes</taxon>
        <taxon>Cantharellales</taxon>
        <taxon>Ceratobasidiaceae</taxon>
        <taxon>Rhizoctonia</taxon>
    </lineage>
</organism>
<feature type="region of interest" description="Disordered" evidence="1">
    <location>
        <begin position="187"/>
        <end position="221"/>
    </location>
</feature>
<comment type="caution">
    <text evidence="2">The sequence shown here is derived from an EMBL/GenBank/DDBJ whole genome shotgun (WGS) entry which is preliminary data.</text>
</comment>
<evidence type="ECO:0000313" key="3">
    <source>
        <dbReference type="Proteomes" id="UP000663843"/>
    </source>
</evidence>
<evidence type="ECO:0000313" key="2">
    <source>
        <dbReference type="EMBL" id="CAE6516083.1"/>
    </source>
</evidence>
<protein>
    <submittedName>
        <fullName evidence="2">Uncharacterized protein</fullName>
    </submittedName>
</protein>
<feature type="compositionally biased region" description="Polar residues" evidence="1">
    <location>
        <begin position="16"/>
        <end position="31"/>
    </location>
</feature>
<feature type="compositionally biased region" description="Polar residues" evidence="1">
    <location>
        <begin position="279"/>
        <end position="292"/>
    </location>
</feature>
<dbReference type="EMBL" id="CAJMWT010006378">
    <property type="protein sequence ID" value="CAE6516083.1"/>
    <property type="molecule type" value="Genomic_DNA"/>
</dbReference>
<dbReference type="AlphaFoldDB" id="A0A8H3HIG2"/>
<feature type="region of interest" description="Disordered" evidence="1">
    <location>
        <begin position="142"/>
        <end position="175"/>
    </location>
</feature>
<proteinExistence type="predicted"/>
<evidence type="ECO:0000256" key="1">
    <source>
        <dbReference type="SAM" id="MobiDB-lite"/>
    </source>
</evidence>